<comment type="function">
    <text evidence="1">Catalyzes the last step of tRNA splicing, the transfer of the splice junction 2'-phosphate from ligated tRNA to NAD to produce ADP-ribose 1''-2'' cyclic phosphate.</text>
</comment>
<dbReference type="KEGG" id="smo:SELMODRAFT_35951"/>
<comment type="catalytic activity">
    <reaction evidence="6">
        <text>2'-phospho-[ligated tRNA] + NAD(+) = mature tRNA + ADP-alpha-D-ribose 1'',2''-cyclic phosphate + nicotinamide</text>
        <dbReference type="Rhea" id="RHEA:23324"/>
        <dbReference type="Rhea" id="RHEA-COMP:11106"/>
        <dbReference type="Rhea" id="RHEA-COMP:11107"/>
        <dbReference type="ChEBI" id="CHEBI:17154"/>
        <dbReference type="ChEBI" id="CHEBI:57540"/>
        <dbReference type="ChEBI" id="CHEBI:76596"/>
        <dbReference type="ChEBI" id="CHEBI:82883"/>
        <dbReference type="ChEBI" id="CHEBI:85027"/>
        <dbReference type="EC" id="2.7.1.160"/>
    </reaction>
</comment>
<protein>
    <recommendedName>
        <fullName evidence="3">2'-phosphotransferase</fullName>
        <ecNumber evidence="3">2.7.1.160</ecNumber>
    </recommendedName>
</protein>
<dbReference type="InParanoid" id="D8QRZ1"/>
<evidence type="ECO:0000256" key="6">
    <source>
        <dbReference type="ARBA" id="ARBA00047949"/>
    </source>
</evidence>
<dbReference type="Proteomes" id="UP000001514">
    <property type="component" value="Unassembled WGS sequence"/>
</dbReference>
<organism evidence="8">
    <name type="scientific">Selaginella moellendorffii</name>
    <name type="common">Spikemoss</name>
    <dbReference type="NCBI Taxonomy" id="88036"/>
    <lineage>
        <taxon>Eukaryota</taxon>
        <taxon>Viridiplantae</taxon>
        <taxon>Streptophyta</taxon>
        <taxon>Embryophyta</taxon>
        <taxon>Tracheophyta</taxon>
        <taxon>Lycopodiopsida</taxon>
        <taxon>Selaginellales</taxon>
        <taxon>Selaginellaceae</taxon>
        <taxon>Selaginella</taxon>
    </lineage>
</organism>
<dbReference type="InterPro" id="IPR002745">
    <property type="entry name" value="Ptrans_KptA/Tpt1"/>
</dbReference>
<dbReference type="SUPFAM" id="SSF56399">
    <property type="entry name" value="ADP-ribosylation"/>
    <property type="match status" value="1"/>
</dbReference>
<feature type="non-terminal residue" evidence="7">
    <location>
        <position position="213"/>
    </location>
</feature>
<name>D8QRZ1_SELML</name>
<evidence type="ECO:0000256" key="5">
    <source>
        <dbReference type="ARBA" id="ARBA00023027"/>
    </source>
</evidence>
<dbReference type="Pfam" id="PF01885">
    <property type="entry name" value="PTS_2-RNA"/>
    <property type="match status" value="1"/>
</dbReference>
<dbReference type="InterPro" id="IPR042080">
    <property type="entry name" value="RNA_2'-PTrans_N"/>
</dbReference>
<dbReference type="FunCoup" id="D8QRZ1">
    <property type="interactions" value="1867"/>
</dbReference>
<evidence type="ECO:0000256" key="4">
    <source>
        <dbReference type="ARBA" id="ARBA00022679"/>
    </source>
</evidence>
<dbReference type="GO" id="GO:0000215">
    <property type="term" value="F:tRNA 2'-phosphotransferase activity"/>
    <property type="evidence" value="ECO:0000318"/>
    <property type="project" value="GO_Central"/>
</dbReference>
<sequence>RGSGGEADPIDALGRAMTKILRHEAATFNLDLRSDGYCKVDELLKIGMKTRAGIPLSSHSVEEVLQAVKQDNKQRFSTTREDGTLYIRANQGHSIKEVLSDHLLREISSTDKIPVCIHGTYKHALPSILESGLKVMGRNHVHFATGLPDENGVISGMRSSCQVLIYLDTEKAMADGMKFYVSDNNVVLTEGFEGCVPCEYFEKVVEWPSKRVI</sequence>
<dbReference type="Gene3D" id="1.10.10.970">
    <property type="entry name" value="RNA 2'-phosphotransferase, Tpt1/KptA family, N-terminal domain"/>
    <property type="match status" value="1"/>
</dbReference>
<dbReference type="OMA" id="GRIHPKY"/>
<comment type="similarity">
    <text evidence="2">Belongs to the KptA/TPT1 family.</text>
</comment>
<dbReference type="EMBL" id="GL377566">
    <property type="protein sequence ID" value="EFJ36850.1"/>
    <property type="molecule type" value="Genomic_DNA"/>
</dbReference>
<evidence type="ECO:0000256" key="1">
    <source>
        <dbReference type="ARBA" id="ARBA00003343"/>
    </source>
</evidence>
<dbReference type="InterPro" id="IPR042081">
    <property type="entry name" value="RNA_2'-PTrans_C"/>
</dbReference>
<dbReference type="HOGENOM" id="CLU_052998_1_1_1"/>
<evidence type="ECO:0000256" key="3">
    <source>
        <dbReference type="ARBA" id="ARBA00012007"/>
    </source>
</evidence>
<feature type="non-terminal residue" evidence="7">
    <location>
        <position position="1"/>
    </location>
</feature>
<keyword evidence="8" id="KW-1185">Reference proteome</keyword>
<dbReference type="PANTHER" id="PTHR12684:SF2">
    <property type="entry name" value="TRNA 2'-PHOSPHOTRANSFERASE 1"/>
    <property type="match status" value="1"/>
</dbReference>
<evidence type="ECO:0000313" key="7">
    <source>
        <dbReference type="EMBL" id="EFJ36850.1"/>
    </source>
</evidence>
<keyword evidence="4" id="KW-0808">Transferase</keyword>
<accession>D8QRZ1</accession>
<evidence type="ECO:0000256" key="2">
    <source>
        <dbReference type="ARBA" id="ARBA00009836"/>
    </source>
</evidence>
<dbReference type="Gramene" id="EFJ36850">
    <property type="protein sequence ID" value="EFJ36850"/>
    <property type="gene ID" value="SELMODRAFT_35951"/>
</dbReference>
<dbReference type="OrthoDB" id="419694at2759"/>
<dbReference type="eggNOG" id="KOG2278">
    <property type="taxonomic scope" value="Eukaryota"/>
</dbReference>
<dbReference type="EC" id="2.7.1.160" evidence="3"/>
<keyword evidence="5" id="KW-0520">NAD</keyword>
<dbReference type="GO" id="GO:0006388">
    <property type="term" value="P:tRNA splicing, via endonucleolytic cleavage and ligation"/>
    <property type="evidence" value="ECO:0000318"/>
    <property type="project" value="GO_Central"/>
</dbReference>
<reference evidence="7 8" key="1">
    <citation type="journal article" date="2011" name="Science">
        <title>The Selaginella genome identifies genetic changes associated with the evolution of vascular plants.</title>
        <authorList>
            <person name="Banks J.A."/>
            <person name="Nishiyama T."/>
            <person name="Hasebe M."/>
            <person name="Bowman J.L."/>
            <person name="Gribskov M."/>
            <person name="dePamphilis C."/>
            <person name="Albert V.A."/>
            <person name="Aono N."/>
            <person name="Aoyama T."/>
            <person name="Ambrose B.A."/>
            <person name="Ashton N.W."/>
            <person name="Axtell M.J."/>
            <person name="Barker E."/>
            <person name="Barker M.S."/>
            <person name="Bennetzen J.L."/>
            <person name="Bonawitz N.D."/>
            <person name="Chapple C."/>
            <person name="Cheng C."/>
            <person name="Correa L.G."/>
            <person name="Dacre M."/>
            <person name="DeBarry J."/>
            <person name="Dreyer I."/>
            <person name="Elias M."/>
            <person name="Engstrom E.M."/>
            <person name="Estelle M."/>
            <person name="Feng L."/>
            <person name="Finet C."/>
            <person name="Floyd S.K."/>
            <person name="Frommer W.B."/>
            <person name="Fujita T."/>
            <person name="Gramzow L."/>
            <person name="Gutensohn M."/>
            <person name="Harholt J."/>
            <person name="Hattori M."/>
            <person name="Heyl A."/>
            <person name="Hirai T."/>
            <person name="Hiwatashi Y."/>
            <person name="Ishikawa M."/>
            <person name="Iwata M."/>
            <person name="Karol K.G."/>
            <person name="Koehler B."/>
            <person name="Kolukisaoglu U."/>
            <person name="Kubo M."/>
            <person name="Kurata T."/>
            <person name="Lalonde S."/>
            <person name="Li K."/>
            <person name="Li Y."/>
            <person name="Litt A."/>
            <person name="Lyons E."/>
            <person name="Manning G."/>
            <person name="Maruyama T."/>
            <person name="Michael T.P."/>
            <person name="Mikami K."/>
            <person name="Miyazaki S."/>
            <person name="Morinaga S."/>
            <person name="Murata T."/>
            <person name="Mueller-Roeber B."/>
            <person name="Nelson D.R."/>
            <person name="Obara M."/>
            <person name="Oguri Y."/>
            <person name="Olmstead R.G."/>
            <person name="Onodera N."/>
            <person name="Petersen B.L."/>
            <person name="Pils B."/>
            <person name="Prigge M."/>
            <person name="Rensing S.A."/>
            <person name="Riano-Pachon D.M."/>
            <person name="Roberts A.W."/>
            <person name="Sato Y."/>
            <person name="Scheller H.V."/>
            <person name="Schulz B."/>
            <person name="Schulz C."/>
            <person name="Shakirov E.V."/>
            <person name="Shibagaki N."/>
            <person name="Shinohara N."/>
            <person name="Shippen D.E."/>
            <person name="Soerensen I."/>
            <person name="Sotooka R."/>
            <person name="Sugimoto N."/>
            <person name="Sugita M."/>
            <person name="Sumikawa N."/>
            <person name="Tanurdzic M."/>
            <person name="Theissen G."/>
            <person name="Ulvskov P."/>
            <person name="Wakazuki S."/>
            <person name="Weng J.K."/>
            <person name="Willats W.W."/>
            <person name="Wipf D."/>
            <person name="Wolf P.G."/>
            <person name="Yang L."/>
            <person name="Zimmer A.D."/>
            <person name="Zhu Q."/>
            <person name="Mitros T."/>
            <person name="Hellsten U."/>
            <person name="Loque D."/>
            <person name="Otillar R."/>
            <person name="Salamov A."/>
            <person name="Schmutz J."/>
            <person name="Shapiro H."/>
            <person name="Lindquist E."/>
            <person name="Lucas S."/>
            <person name="Rokhsar D."/>
            <person name="Grigoriev I.V."/>
        </authorList>
    </citation>
    <scope>NUCLEOTIDE SEQUENCE [LARGE SCALE GENOMIC DNA]</scope>
</reference>
<gene>
    <name evidence="7" type="ORF">SELMODRAFT_35951</name>
</gene>
<dbReference type="PANTHER" id="PTHR12684">
    <property type="entry name" value="PUTATIVE PHOSPHOTRANSFERASE"/>
    <property type="match status" value="1"/>
</dbReference>
<proteinExistence type="inferred from homology"/>
<evidence type="ECO:0000313" key="8">
    <source>
        <dbReference type="Proteomes" id="UP000001514"/>
    </source>
</evidence>
<dbReference type="AlphaFoldDB" id="D8QRZ1"/>
<dbReference type="Gene3D" id="3.20.170.30">
    <property type="match status" value="1"/>
</dbReference>